<keyword evidence="1" id="KW-0547">Nucleotide-binding</keyword>
<name>A0A9X0WIB6_9GAMM</name>
<feature type="compositionally biased region" description="Basic and acidic residues" evidence="3">
    <location>
        <begin position="9"/>
        <end position="24"/>
    </location>
</feature>
<keyword evidence="5" id="KW-1185">Reference proteome</keyword>
<dbReference type="Gene3D" id="3.40.50.300">
    <property type="entry name" value="P-loop containing nucleotide triphosphate hydrolases"/>
    <property type="match status" value="1"/>
</dbReference>
<organism evidence="4 5">
    <name type="scientific">Thiocapsa imhoffii</name>
    <dbReference type="NCBI Taxonomy" id="382777"/>
    <lineage>
        <taxon>Bacteria</taxon>
        <taxon>Pseudomonadati</taxon>
        <taxon>Pseudomonadota</taxon>
        <taxon>Gammaproteobacteria</taxon>
        <taxon>Chromatiales</taxon>
        <taxon>Chromatiaceae</taxon>
        <taxon>Thiocapsa</taxon>
    </lineage>
</organism>
<evidence type="ECO:0000256" key="3">
    <source>
        <dbReference type="SAM" id="MobiDB-lite"/>
    </source>
</evidence>
<dbReference type="InterPro" id="IPR005702">
    <property type="entry name" value="Wzc-like_C"/>
</dbReference>
<dbReference type="EMBL" id="NRSD01000011">
    <property type="protein sequence ID" value="MBK1645282.1"/>
    <property type="molecule type" value="Genomic_DNA"/>
</dbReference>
<keyword evidence="2" id="KW-0067">ATP-binding</keyword>
<dbReference type="PANTHER" id="PTHR32309">
    <property type="entry name" value="TYROSINE-PROTEIN KINASE"/>
    <property type="match status" value="1"/>
</dbReference>
<evidence type="ECO:0000256" key="1">
    <source>
        <dbReference type="ARBA" id="ARBA00022741"/>
    </source>
</evidence>
<dbReference type="InterPro" id="IPR050445">
    <property type="entry name" value="Bact_polysacc_biosynth/exp"/>
</dbReference>
<reference evidence="4 5" key="1">
    <citation type="journal article" date="2020" name="Microorganisms">
        <title>Osmotic Adaptation and Compatible Solute Biosynthesis of Phototrophic Bacteria as Revealed from Genome Analyses.</title>
        <authorList>
            <person name="Imhoff J.F."/>
            <person name="Rahn T."/>
            <person name="Kunzel S."/>
            <person name="Keller A."/>
            <person name="Neulinger S.C."/>
        </authorList>
    </citation>
    <scope>NUCLEOTIDE SEQUENCE [LARGE SCALE GENOMIC DNA]</scope>
    <source>
        <strain evidence="4 5">DSM 21303</strain>
    </source>
</reference>
<dbReference type="SUPFAM" id="SSF52540">
    <property type="entry name" value="P-loop containing nucleoside triphosphate hydrolases"/>
    <property type="match status" value="1"/>
</dbReference>
<comment type="caution">
    <text evidence="4">The sequence shown here is derived from an EMBL/GenBank/DDBJ whole genome shotgun (WGS) entry which is preliminary data.</text>
</comment>
<sequence>MDSQAVESNESKNARARATEHEVKPNYTQTRTIELDPEYLAAHRVITDLSASPAGAAYKILRTQILQRLRTNGWRTLGITATRQNHGKTLTALNLGISLAMEVNQTVLVADLDLRHPSLANYLSPAHLNGISDYLLGYLDISEIMVHPGIARLVILPGRESMVNSSEQLSSPRMVQLVEELKTRYPDRIVLFDLPPLFVGDDVMAFAPNVDAILLVLEEGKTTREELRRAYELLDGQRILGTILNKSIHNLKSTF</sequence>
<dbReference type="CDD" id="cd05387">
    <property type="entry name" value="BY-kinase"/>
    <property type="match status" value="1"/>
</dbReference>
<protein>
    <submittedName>
        <fullName evidence="4">Exopolysaccharide biosynthesis protein</fullName>
    </submittedName>
</protein>
<gene>
    <name evidence="4" type="ORF">CKO25_11655</name>
</gene>
<evidence type="ECO:0000313" key="5">
    <source>
        <dbReference type="Proteomes" id="UP001138802"/>
    </source>
</evidence>
<accession>A0A9X0WIB6</accession>
<dbReference type="Proteomes" id="UP001138802">
    <property type="component" value="Unassembled WGS sequence"/>
</dbReference>
<dbReference type="AlphaFoldDB" id="A0A9X0WIB6"/>
<evidence type="ECO:0000256" key="2">
    <source>
        <dbReference type="ARBA" id="ARBA00022840"/>
    </source>
</evidence>
<evidence type="ECO:0000313" key="4">
    <source>
        <dbReference type="EMBL" id="MBK1645282.1"/>
    </source>
</evidence>
<feature type="region of interest" description="Disordered" evidence="3">
    <location>
        <begin position="1"/>
        <end position="24"/>
    </location>
</feature>
<proteinExistence type="predicted"/>
<dbReference type="InterPro" id="IPR027417">
    <property type="entry name" value="P-loop_NTPase"/>
</dbReference>
<dbReference type="PANTHER" id="PTHR32309:SF31">
    <property type="entry name" value="CAPSULAR EXOPOLYSACCHARIDE FAMILY"/>
    <property type="match status" value="1"/>
</dbReference>